<dbReference type="Gene3D" id="3.40.910.10">
    <property type="entry name" value="Deoxyhypusine synthase"/>
    <property type="match status" value="2"/>
</dbReference>
<dbReference type="InterPro" id="IPR036982">
    <property type="entry name" value="Deoxyhypusine_synthase_sf"/>
</dbReference>
<dbReference type="InterPro" id="IPR002773">
    <property type="entry name" value="Deoxyhypusine_synthase"/>
</dbReference>
<keyword evidence="7" id="KW-0386">Hypusine biosynthesis</keyword>
<evidence type="ECO:0000256" key="7">
    <source>
        <dbReference type="ARBA" id="ARBA00023256"/>
    </source>
</evidence>
<evidence type="ECO:0000256" key="2">
    <source>
        <dbReference type="ARBA" id="ARBA00005041"/>
    </source>
</evidence>
<comment type="pathway">
    <text evidence="2">Protein modification; eIF5A hypusination.</text>
</comment>
<evidence type="ECO:0000256" key="4">
    <source>
        <dbReference type="ARBA" id="ARBA00012683"/>
    </source>
</evidence>
<dbReference type="PANTHER" id="PTHR11703:SF0">
    <property type="entry name" value="DEOXYHYPUSINE SYNTHASE"/>
    <property type="match status" value="1"/>
</dbReference>
<dbReference type="Pfam" id="PF01916">
    <property type="entry name" value="DS"/>
    <property type="match status" value="1"/>
</dbReference>
<comment type="similarity">
    <text evidence="3">Belongs to the deoxyhypusine synthase family.</text>
</comment>
<accession>J9FAR3</accession>
<dbReference type="PANTHER" id="PTHR11703">
    <property type="entry name" value="DEOXYHYPUSINE SYNTHASE"/>
    <property type="match status" value="1"/>
</dbReference>
<sequence>MNNGSCEFDVHIAEMSVLKKSSTMPTDSTIIKGYDFNEGINYDALLDQYMSTGFQASHFAQAVQQINTMLTMREEQFEGDHTLPYPEGKQKRACTIFLGYTSNLVTSGVRENIRYLVEHDLVDCIVTSAGGVEEDLIKCLAPSYLGAFDLDGRTLRHNGLNRAGNIIIPNNNYCQFEDWLGAEINDKRSICYWAHRNRIPIFSPALTDGSIGDMLYFHSFRSGGIKLDIVEDLRHINTMAVRSNRTGVILLGGGVMKHHINNANLMRNGSDYAVYVNTGQEFDGSDSGARPDEAVSWGKVRSDCRPVKIYADATLVFPLLVAKTFARHVQRKHSELQKA</sequence>
<evidence type="ECO:0000256" key="3">
    <source>
        <dbReference type="ARBA" id="ARBA00009892"/>
    </source>
</evidence>
<proteinExistence type="inferred from homology"/>
<evidence type="ECO:0000256" key="1">
    <source>
        <dbReference type="ARBA" id="ARBA00000952"/>
    </source>
</evidence>
<dbReference type="FunFam" id="3.40.910.10:FF:000010">
    <property type="entry name" value="Deoxyhypusine synthase"/>
    <property type="match status" value="2"/>
</dbReference>
<keyword evidence="6" id="KW-0520">NAD</keyword>
<evidence type="ECO:0000313" key="9">
    <source>
        <dbReference type="EMBL" id="EJW86637.1"/>
    </source>
</evidence>
<name>J9FAR3_WUCBA</name>
<reference evidence="10" key="1">
    <citation type="submission" date="2012-08" db="EMBL/GenBank/DDBJ databases">
        <title>The Genome Sequence of Wuchereria bancrofti.</title>
        <authorList>
            <person name="Nutman T.B."/>
            <person name="Fink D.L."/>
            <person name="Russ C."/>
            <person name="Young S."/>
            <person name="Zeng Q."/>
            <person name="Koehrsen M."/>
            <person name="Alvarado L."/>
            <person name="Berlin A."/>
            <person name="Chapman S.B."/>
            <person name="Chen Z."/>
            <person name="Freedman E."/>
            <person name="Gellesch M."/>
            <person name="Goldberg J."/>
            <person name="Griggs A."/>
            <person name="Gujja S."/>
            <person name="Heilman E.R."/>
            <person name="Heiman D."/>
            <person name="Hepburn T."/>
            <person name="Howarth C."/>
            <person name="Jen D."/>
            <person name="Larson L."/>
            <person name="Lewis B."/>
            <person name="Mehta T."/>
            <person name="Park D."/>
            <person name="Pearson M."/>
            <person name="Roberts A."/>
            <person name="Saif S."/>
            <person name="Shea T."/>
            <person name="Shenoy N."/>
            <person name="Sisk P."/>
            <person name="Stolte C."/>
            <person name="Sykes S."/>
            <person name="Walk T."/>
            <person name="White J."/>
            <person name="Yandava C."/>
            <person name="Haas B."/>
            <person name="Henn M.R."/>
            <person name="Nusbaum C."/>
            <person name="Birren B."/>
        </authorList>
    </citation>
    <scope>NUCLEOTIDE SEQUENCE [LARGE SCALE GENOMIC DNA]</scope>
    <source>
        <strain evidence="10">NA</strain>
    </source>
</reference>
<evidence type="ECO:0000256" key="8">
    <source>
        <dbReference type="ARBA" id="ARBA00056884"/>
    </source>
</evidence>
<dbReference type="GO" id="GO:0005737">
    <property type="term" value="C:cytoplasm"/>
    <property type="evidence" value="ECO:0007669"/>
    <property type="project" value="TreeGrafter"/>
</dbReference>
<dbReference type="Proteomes" id="UP000004810">
    <property type="component" value="Unassembled WGS sequence"/>
</dbReference>
<organism evidence="9 10">
    <name type="scientific">Wuchereria bancrofti</name>
    <dbReference type="NCBI Taxonomy" id="6293"/>
    <lineage>
        <taxon>Eukaryota</taxon>
        <taxon>Metazoa</taxon>
        <taxon>Ecdysozoa</taxon>
        <taxon>Nematoda</taxon>
        <taxon>Chromadorea</taxon>
        <taxon>Rhabditida</taxon>
        <taxon>Spirurina</taxon>
        <taxon>Spiruromorpha</taxon>
        <taxon>Filarioidea</taxon>
        <taxon>Onchocercidae</taxon>
        <taxon>Wuchereria</taxon>
    </lineage>
</organism>
<gene>
    <name evidence="9" type="ORF">WUBG_02450</name>
</gene>
<evidence type="ECO:0000256" key="6">
    <source>
        <dbReference type="ARBA" id="ARBA00023027"/>
    </source>
</evidence>
<comment type="caution">
    <text evidence="9">The sequence shown here is derived from an EMBL/GenBank/DDBJ whole genome shotgun (WGS) entry which is preliminary data.</text>
</comment>
<comment type="function">
    <text evidence="8">Catalyzes the NAD-dependent oxidative cleavage of spermidine and the subsequent transfer of the butylamine moiety of spermidine to the epsilon-amino group of a critical lysine residue of the eIF-5A precursor protein to form the intermediate deoxyhypusine residue. This is the first step of the post-translational modification of that lysine into an unusual amino acid residue named hypusine. Hypusination is unique to mature eIF-5A factor and is essential for its function.</text>
</comment>
<protein>
    <recommendedName>
        <fullName evidence="5">Deoxyhypusine synthase</fullName>
        <ecNumber evidence="4">2.5.1.46</ecNumber>
    </recommendedName>
</protein>
<dbReference type="InterPro" id="IPR029035">
    <property type="entry name" value="DHS-like_NAD/FAD-binding_dom"/>
</dbReference>
<dbReference type="AlphaFoldDB" id="J9FAR3"/>
<dbReference type="EC" id="2.5.1.46" evidence="4"/>
<evidence type="ECO:0000256" key="5">
    <source>
        <dbReference type="ARBA" id="ARBA00020607"/>
    </source>
</evidence>
<dbReference type="GO" id="GO:0034038">
    <property type="term" value="F:deoxyhypusine synthase activity"/>
    <property type="evidence" value="ECO:0007669"/>
    <property type="project" value="UniProtKB-EC"/>
</dbReference>
<dbReference type="EMBL" id="ADBV01000654">
    <property type="protein sequence ID" value="EJW86637.1"/>
    <property type="molecule type" value="Genomic_DNA"/>
</dbReference>
<dbReference type="SUPFAM" id="SSF52467">
    <property type="entry name" value="DHS-like NAD/FAD-binding domain"/>
    <property type="match status" value="1"/>
</dbReference>
<evidence type="ECO:0000313" key="10">
    <source>
        <dbReference type="Proteomes" id="UP000004810"/>
    </source>
</evidence>
<comment type="catalytic activity">
    <reaction evidence="1">
        <text>[eIF5A protein]-L-lysine + spermidine = [eIF5A protein]-deoxyhypusine + propane-1,3-diamine</text>
        <dbReference type="Rhea" id="RHEA:33299"/>
        <dbReference type="Rhea" id="RHEA-COMP:10143"/>
        <dbReference type="Rhea" id="RHEA-COMP:10144"/>
        <dbReference type="ChEBI" id="CHEBI:29969"/>
        <dbReference type="ChEBI" id="CHEBI:57484"/>
        <dbReference type="ChEBI" id="CHEBI:57834"/>
        <dbReference type="ChEBI" id="CHEBI:82657"/>
        <dbReference type="EC" id="2.5.1.46"/>
    </reaction>
</comment>